<feature type="chain" id="PRO_5010518504" description="DUF1439 domain-containing protein" evidence="1">
    <location>
        <begin position="19"/>
        <end position="186"/>
    </location>
</feature>
<dbReference type="AlphaFoldDB" id="A0A1T4P550"/>
<feature type="signal peptide" evidence="1">
    <location>
        <begin position="1"/>
        <end position="18"/>
    </location>
</feature>
<reference evidence="2 3" key="1">
    <citation type="submission" date="2017-02" db="EMBL/GenBank/DDBJ databases">
        <authorList>
            <person name="Peterson S.W."/>
        </authorList>
    </citation>
    <scope>NUCLEOTIDE SEQUENCE [LARGE SCALE GENOMIC DNA]</scope>
    <source>
        <strain evidence="2 3">DSM 21749</strain>
    </source>
</reference>
<protein>
    <recommendedName>
        <fullName evidence="4">DUF1439 domain-containing protein</fullName>
    </recommendedName>
</protein>
<evidence type="ECO:0000313" key="2">
    <source>
        <dbReference type="EMBL" id="SJZ86643.1"/>
    </source>
</evidence>
<dbReference type="Gene3D" id="3.15.10.40">
    <property type="entry name" value="Uncharacterised protein PF07273, DUF1439"/>
    <property type="match status" value="1"/>
</dbReference>
<dbReference type="OrthoDB" id="5983686at2"/>
<dbReference type="Proteomes" id="UP000190061">
    <property type="component" value="Unassembled WGS sequence"/>
</dbReference>
<dbReference type="EMBL" id="FUXP01000002">
    <property type="protein sequence ID" value="SJZ86643.1"/>
    <property type="molecule type" value="Genomic_DNA"/>
</dbReference>
<sequence>MRKAPLLLLGLLATLVLAGCSTLSAMGALLGSQVTFTQPQLQRALDRNFPKDYEQLGGTVALRLGQPSLSIPHDSSRLRLQFEVGLMAGGRAVGQPGTFALSSGLRFDPRTRGLHLQDPTIESVDIPAWGGALDVPSRELLSQWLTDYTRQEPVYVLDESLLQRIGSDRIASTGIRRGVVVLDLER</sequence>
<keyword evidence="1" id="KW-0732">Signal</keyword>
<keyword evidence="3" id="KW-1185">Reference proteome</keyword>
<name>A0A1T4P550_9GAMM</name>
<organism evidence="2 3">
    <name type="scientific">Lysobacter spongiicola DSM 21749</name>
    <dbReference type="NCBI Taxonomy" id="1122188"/>
    <lineage>
        <taxon>Bacteria</taxon>
        <taxon>Pseudomonadati</taxon>
        <taxon>Pseudomonadota</taxon>
        <taxon>Gammaproteobacteria</taxon>
        <taxon>Lysobacterales</taxon>
        <taxon>Lysobacteraceae</taxon>
        <taxon>Novilysobacter</taxon>
    </lineage>
</organism>
<accession>A0A1T4P550</accession>
<evidence type="ECO:0000313" key="3">
    <source>
        <dbReference type="Proteomes" id="UP000190061"/>
    </source>
</evidence>
<dbReference type="RefSeq" id="WP_078757674.1">
    <property type="nucleotide sequence ID" value="NZ_FUXP01000002.1"/>
</dbReference>
<evidence type="ECO:0008006" key="4">
    <source>
        <dbReference type="Google" id="ProtNLM"/>
    </source>
</evidence>
<dbReference type="STRING" id="1122188.SAMN02745674_01089"/>
<evidence type="ECO:0000256" key="1">
    <source>
        <dbReference type="SAM" id="SignalP"/>
    </source>
</evidence>
<dbReference type="PROSITE" id="PS51257">
    <property type="entry name" value="PROKAR_LIPOPROTEIN"/>
    <property type="match status" value="1"/>
</dbReference>
<gene>
    <name evidence="2" type="ORF">SAMN02745674_01089</name>
</gene>
<proteinExistence type="predicted"/>